<protein>
    <submittedName>
        <fullName evidence="4">TetR family transcriptional regulator</fullName>
    </submittedName>
</protein>
<evidence type="ECO:0000259" key="3">
    <source>
        <dbReference type="PROSITE" id="PS50977"/>
    </source>
</evidence>
<evidence type="ECO:0000256" key="1">
    <source>
        <dbReference type="ARBA" id="ARBA00023125"/>
    </source>
</evidence>
<feature type="domain" description="HTH tetR-type" evidence="3">
    <location>
        <begin position="1"/>
        <end position="61"/>
    </location>
</feature>
<feature type="DNA-binding region" description="H-T-H motif" evidence="2">
    <location>
        <begin position="24"/>
        <end position="43"/>
    </location>
</feature>
<dbReference type="EMBL" id="SGWZ01000001">
    <property type="protein sequence ID" value="RZS72960.1"/>
    <property type="molecule type" value="Genomic_DNA"/>
</dbReference>
<organism evidence="4 5">
    <name type="scientific">Kerstersia gyiorum</name>
    <dbReference type="NCBI Taxonomy" id="206506"/>
    <lineage>
        <taxon>Bacteria</taxon>
        <taxon>Pseudomonadati</taxon>
        <taxon>Pseudomonadota</taxon>
        <taxon>Betaproteobacteria</taxon>
        <taxon>Burkholderiales</taxon>
        <taxon>Alcaligenaceae</taxon>
        <taxon>Kerstersia</taxon>
    </lineage>
</organism>
<dbReference type="InterPro" id="IPR009057">
    <property type="entry name" value="Homeodomain-like_sf"/>
</dbReference>
<sequence>MDMRAHIIEVAGTLFYAEGIRAVGVDRIIAEAGIAKATLYRHFATKEALVVAYLRDRYERITQHLREQVLENDQPDPAEKALLPYRILQEMGARSEYRGCAFLLAVAENEGCAPVLAVAREYRRWILQMFTELAGNLTDEADELSEELTLCFEGAMAAMAIHREPFAAEVARRCAFALIRARQPLSVASVA</sequence>
<dbReference type="InterPro" id="IPR050109">
    <property type="entry name" value="HTH-type_TetR-like_transc_reg"/>
</dbReference>
<comment type="caution">
    <text evidence="4">The sequence shown here is derived from an EMBL/GenBank/DDBJ whole genome shotgun (WGS) entry which is preliminary data.</text>
</comment>
<dbReference type="Pfam" id="PF00440">
    <property type="entry name" value="TetR_N"/>
    <property type="match status" value="1"/>
</dbReference>
<keyword evidence="1 2" id="KW-0238">DNA-binding</keyword>
<evidence type="ECO:0000313" key="4">
    <source>
        <dbReference type="EMBL" id="RZS72960.1"/>
    </source>
</evidence>
<gene>
    <name evidence="4" type="ORF">EV679_0144</name>
</gene>
<dbReference type="SUPFAM" id="SSF46689">
    <property type="entry name" value="Homeodomain-like"/>
    <property type="match status" value="1"/>
</dbReference>
<dbReference type="RefSeq" id="WP_165389921.1">
    <property type="nucleotide sequence ID" value="NZ_CBCSEB010000003.1"/>
</dbReference>
<dbReference type="GO" id="GO:0003700">
    <property type="term" value="F:DNA-binding transcription factor activity"/>
    <property type="evidence" value="ECO:0007669"/>
    <property type="project" value="TreeGrafter"/>
</dbReference>
<proteinExistence type="predicted"/>
<dbReference type="AlphaFoldDB" id="A0A4Q7MXT9"/>
<reference evidence="4 5" key="1">
    <citation type="submission" date="2019-02" db="EMBL/GenBank/DDBJ databases">
        <title>Genomic Encyclopedia of Type Strains, Phase IV (KMG-IV): sequencing the most valuable type-strain genomes for metagenomic binning, comparative biology and taxonomic classification.</title>
        <authorList>
            <person name="Goeker M."/>
        </authorList>
    </citation>
    <scope>NUCLEOTIDE SEQUENCE [LARGE SCALE GENOMIC DNA]</scope>
    <source>
        <strain evidence="4 5">DSM 16618</strain>
    </source>
</reference>
<dbReference type="Gene3D" id="1.10.357.10">
    <property type="entry name" value="Tetracycline Repressor, domain 2"/>
    <property type="match status" value="1"/>
</dbReference>
<dbReference type="GeneID" id="99724932"/>
<dbReference type="Proteomes" id="UP000292039">
    <property type="component" value="Unassembled WGS sequence"/>
</dbReference>
<dbReference type="PANTHER" id="PTHR30055">
    <property type="entry name" value="HTH-TYPE TRANSCRIPTIONAL REGULATOR RUTR"/>
    <property type="match status" value="1"/>
</dbReference>
<evidence type="ECO:0000313" key="5">
    <source>
        <dbReference type="Proteomes" id="UP000292039"/>
    </source>
</evidence>
<dbReference type="InterPro" id="IPR001647">
    <property type="entry name" value="HTH_TetR"/>
</dbReference>
<name>A0A4Q7MXT9_9BURK</name>
<dbReference type="PRINTS" id="PR00455">
    <property type="entry name" value="HTHTETR"/>
</dbReference>
<dbReference type="GO" id="GO:0000976">
    <property type="term" value="F:transcription cis-regulatory region binding"/>
    <property type="evidence" value="ECO:0007669"/>
    <property type="project" value="TreeGrafter"/>
</dbReference>
<accession>A0A4Q7MXT9</accession>
<dbReference type="PANTHER" id="PTHR30055:SF200">
    <property type="entry name" value="HTH-TYPE TRANSCRIPTIONAL REPRESSOR BDCR"/>
    <property type="match status" value="1"/>
</dbReference>
<evidence type="ECO:0000256" key="2">
    <source>
        <dbReference type="PROSITE-ProRule" id="PRU00335"/>
    </source>
</evidence>
<dbReference type="PROSITE" id="PS50977">
    <property type="entry name" value="HTH_TETR_2"/>
    <property type="match status" value="1"/>
</dbReference>